<accession>A0ABW4JDF5</accession>
<evidence type="ECO:0000256" key="1">
    <source>
        <dbReference type="ARBA" id="ARBA00001933"/>
    </source>
</evidence>
<dbReference type="PIRSF" id="PIRSF005572">
    <property type="entry name" value="NifS"/>
    <property type="match status" value="1"/>
</dbReference>
<evidence type="ECO:0000256" key="2">
    <source>
        <dbReference type="ARBA" id="ARBA00022898"/>
    </source>
</evidence>
<organism evidence="4 5">
    <name type="scientific">Alicyclobacillus fodiniaquatilis</name>
    <dbReference type="NCBI Taxonomy" id="1661150"/>
    <lineage>
        <taxon>Bacteria</taxon>
        <taxon>Bacillati</taxon>
        <taxon>Bacillota</taxon>
        <taxon>Bacilli</taxon>
        <taxon>Bacillales</taxon>
        <taxon>Alicyclobacillaceae</taxon>
        <taxon>Alicyclobacillus</taxon>
    </lineage>
</organism>
<evidence type="ECO:0000313" key="4">
    <source>
        <dbReference type="EMBL" id="MFD1674414.1"/>
    </source>
</evidence>
<reference evidence="5" key="1">
    <citation type="journal article" date="2019" name="Int. J. Syst. Evol. Microbiol.">
        <title>The Global Catalogue of Microorganisms (GCM) 10K type strain sequencing project: providing services to taxonomists for standard genome sequencing and annotation.</title>
        <authorList>
            <consortium name="The Broad Institute Genomics Platform"/>
            <consortium name="The Broad Institute Genome Sequencing Center for Infectious Disease"/>
            <person name="Wu L."/>
            <person name="Ma J."/>
        </authorList>
    </citation>
    <scope>NUCLEOTIDE SEQUENCE [LARGE SCALE GENOMIC DNA]</scope>
    <source>
        <strain evidence="5">CGMCC 1.12286</strain>
    </source>
</reference>
<proteinExistence type="predicted"/>
<dbReference type="InterPro" id="IPR015422">
    <property type="entry name" value="PyrdxlP-dep_Trfase_small"/>
</dbReference>
<feature type="non-terminal residue" evidence="4">
    <location>
        <position position="380"/>
    </location>
</feature>
<comment type="caution">
    <text evidence="4">The sequence shown here is derived from an EMBL/GenBank/DDBJ whole genome shotgun (WGS) entry which is preliminary data.</text>
</comment>
<dbReference type="InterPro" id="IPR015421">
    <property type="entry name" value="PyrdxlP-dep_Trfase_major"/>
</dbReference>
<comment type="cofactor">
    <cofactor evidence="1">
        <name>pyridoxal 5'-phosphate</name>
        <dbReference type="ChEBI" id="CHEBI:597326"/>
    </cofactor>
</comment>
<dbReference type="Gene3D" id="1.10.260.50">
    <property type="match status" value="1"/>
</dbReference>
<dbReference type="InterPro" id="IPR000192">
    <property type="entry name" value="Aminotrans_V_dom"/>
</dbReference>
<sequence length="380" mass="40728">MRCIIIDTLKYFDHAATTPMREEVWDLLHQFSRDVFGNPNSLHQFGHLAKYALEEARASVARSIGANETEIVFTGSGTEANNMAVIGAARRMRRLGKGNHIITSGIEHPSVLHTCRALEQEGFEVTYAPVDEAGLVAPAFIQAAIKGSTVLVSVMHANNVVGTIQPIEAIGAITRAKGVLLHTDAVQTYGKIPLDVAQLQVDLLTLNAHKIGGPKGIAALYVRTGTRLDPILHGGGQERAIRSGTQNVPGIVAFAKAATLASEEQPAFAERLHPLRERLLSQLQNSIPGCKLNGHATKTLPTCLNISIDQIEGQALMLELDRLGFATSSGSACSSTENEPSYVLLAMGKSREVAVESLRISLGRTTTKEAVDTFAVALTE</sequence>
<gene>
    <name evidence="4" type="ORF">ACFSB2_06805</name>
</gene>
<dbReference type="RefSeq" id="WP_377942284.1">
    <property type="nucleotide sequence ID" value="NZ_JBHUCX010000020.1"/>
</dbReference>
<dbReference type="NCBIfam" id="NF002806">
    <property type="entry name" value="PRK02948.1"/>
    <property type="match status" value="1"/>
</dbReference>
<keyword evidence="2" id="KW-0663">Pyridoxal phosphate</keyword>
<dbReference type="InterPro" id="IPR015424">
    <property type="entry name" value="PyrdxlP-dep_Trfase"/>
</dbReference>
<evidence type="ECO:0000259" key="3">
    <source>
        <dbReference type="Pfam" id="PF00266"/>
    </source>
</evidence>
<protein>
    <submittedName>
        <fullName evidence="4">Cysteine desulfurase family protein</fullName>
    </submittedName>
</protein>
<evidence type="ECO:0000313" key="5">
    <source>
        <dbReference type="Proteomes" id="UP001597079"/>
    </source>
</evidence>
<dbReference type="PANTHER" id="PTHR11601:SF36">
    <property type="entry name" value="CYSTEINE DESULFURASE NIFS-RELATED"/>
    <property type="match status" value="1"/>
</dbReference>
<dbReference type="Gene3D" id="3.90.1150.10">
    <property type="entry name" value="Aspartate Aminotransferase, domain 1"/>
    <property type="match status" value="1"/>
</dbReference>
<keyword evidence="5" id="KW-1185">Reference proteome</keyword>
<feature type="domain" description="Aminotransferase class V" evidence="3">
    <location>
        <begin position="11"/>
        <end position="374"/>
    </location>
</feature>
<dbReference type="SUPFAM" id="SSF53383">
    <property type="entry name" value="PLP-dependent transferases"/>
    <property type="match status" value="1"/>
</dbReference>
<dbReference type="EMBL" id="JBHUCX010000020">
    <property type="protein sequence ID" value="MFD1674414.1"/>
    <property type="molecule type" value="Genomic_DNA"/>
</dbReference>
<dbReference type="Pfam" id="PF00266">
    <property type="entry name" value="Aminotran_5"/>
    <property type="match status" value="1"/>
</dbReference>
<name>A0ABW4JDF5_9BACL</name>
<dbReference type="PANTHER" id="PTHR11601">
    <property type="entry name" value="CYSTEINE DESULFURYLASE FAMILY MEMBER"/>
    <property type="match status" value="1"/>
</dbReference>
<dbReference type="Gene3D" id="3.40.640.10">
    <property type="entry name" value="Type I PLP-dependent aspartate aminotransferase-like (Major domain)"/>
    <property type="match status" value="1"/>
</dbReference>
<dbReference type="Proteomes" id="UP001597079">
    <property type="component" value="Unassembled WGS sequence"/>
</dbReference>
<dbReference type="InterPro" id="IPR016454">
    <property type="entry name" value="Cysteine_dSase"/>
</dbReference>